<accession>M2Z3A8</accession>
<dbReference type="GeneID" id="19338078"/>
<evidence type="ECO:0000256" key="1">
    <source>
        <dbReference type="SAM" id="MobiDB-lite"/>
    </source>
</evidence>
<dbReference type="EMBL" id="KB446557">
    <property type="protein sequence ID" value="EME84305.1"/>
    <property type="molecule type" value="Genomic_DNA"/>
</dbReference>
<gene>
    <name evidence="2" type="ORF">MYCFIDRAFT_214688</name>
</gene>
<proteinExistence type="predicted"/>
<dbReference type="HOGENOM" id="CLU_1355170_0_0_1"/>
<dbReference type="KEGG" id="pfj:MYCFIDRAFT_214688"/>
<feature type="region of interest" description="Disordered" evidence="1">
    <location>
        <begin position="1"/>
        <end position="33"/>
    </location>
</feature>
<dbReference type="RefSeq" id="XP_007924929.1">
    <property type="nucleotide sequence ID" value="XM_007926738.1"/>
</dbReference>
<keyword evidence="3" id="KW-1185">Reference proteome</keyword>
<evidence type="ECO:0000313" key="3">
    <source>
        <dbReference type="Proteomes" id="UP000016932"/>
    </source>
</evidence>
<organism evidence="2 3">
    <name type="scientific">Pseudocercospora fijiensis (strain CIRAD86)</name>
    <name type="common">Black leaf streak disease fungus</name>
    <name type="synonym">Mycosphaerella fijiensis</name>
    <dbReference type="NCBI Taxonomy" id="383855"/>
    <lineage>
        <taxon>Eukaryota</taxon>
        <taxon>Fungi</taxon>
        <taxon>Dikarya</taxon>
        <taxon>Ascomycota</taxon>
        <taxon>Pezizomycotina</taxon>
        <taxon>Dothideomycetes</taxon>
        <taxon>Dothideomycetidae</taxon>
        <taxon>Mycosphaerellales</taxon>
        <taxon>Mycosphaerellaceae</taxon>
        <taxon>Pseudocercospora</taxon>
    </lineage>
</organism>
<dbReference type="AlphaFoldDB" id="M2Z3A8"/>
<sequence>MCMDGECSSQDADNAMQDVDQGSKDADARRSQRGKRIRLHAWKGRLSACSRGAVLSFSTTAQFPAVPAFVLCFRAPGWWSRQAQCTEQDAADAREMRKSAGGVVQVSSDALLAQVGGMAAGPLYGRSCMGGAVWRSGVDGAVSCRQLTEEAAGVSGAKRRESAVRCGAVRCGAERCGAVLVPDQDCAEWELELELEHRPSPA</sequence>
<dbReference type="OrthoDB" id="7491348at2759"/>
<name>M2Z3A8_PSEFD</name>
<protein>
    <submittedName>
        <fullName evidence="2">Uncharacterized protein</fullName>
    </submittedName>
</protein>
<feature type="compositionally biased region" description="Basic and acidic residues" evidence="1">
    <location>
        <begin position="21"/>
        <end position="30"/>
    </location>
</feature>
<evidence type="ECO:0000313" key="2">
    <source>
        <dbReference type="EMBL" id="EME84305.1"/>
    </source>
</evidence>
<dbReference type="Proteomes" id="UP000016932">
    <property type="component" value="Unassembled WGS sequence"/>
</dbReference>
<reference evidence="2 3" key="1">
    <citation type="journal article" date="2012" name="PLoS Pathog.">
        <title>Diverse lifestyles and strategies of plant pathogenesis encoded in the genomes of eighteen Dothideomycetes fungi.</title>
        <authorList>
            <person name="Ohm R.A."/>
            <person name="Feau N."/>
            <person name="Henrissat B."/>
            <person name="Schoch C.L."/>
            <person name="Horwitz B.A."/>
            <person name="Barry K.W."/>
            <person name="Condon B.J."/>
            <person name="Copeland A.C."/>
            <person name="Dhillon B."/>
            <person name="Glaser F."/>
            <person name="Hesse C.N."/>
            <person name="Kosti I."/>
            <person name="LaButti K."/>
            <person name="Lindquist E.A."/>
            <person name="Lucas S."/>
            <person name="Salamov A.A."/>
            <person name="Bradshaw R.E."/>
            <person name="Ciuffetti L."/>
            <person name="Hamelin R.C."/>
            <person name="Kema G.H.J."/>
            <person name="Lawrence C."/>
            <person name="Scott J.A."/>
            <person name="Spatafora J.W."/>
            <person name="Turgeon B.G."/>
            <person name="de Wit P.J.G.M."/>
            <person name="Zhong S."/>
            <person name="Goodwin S.B."/>
            <person name="Grigoriev I.V."/>
        </authorList>
    </citation>
    <scope>NUCLEOTIDE SEQUENCE [LARGE SCALE GENOMIC DNA]</scope>
    <source>
        <strain evidence="2 3">CIRAD86</strain>
    </source>
</reference>
<dbReference type="VEuPathDB" id="FungiDB:MYCFIDRAFT_214688"/>